<accession>A0A644YNU0</accession>
<dbReference type="EMBL" id="VSSQ01005079">
    <property type="protein sequence ID" value="MPM27754.1"/>
    <property type="molecule type" value="Genomic_DNA"/>
</dbReference>
<evidence type="ECO:0008006" key="4">
    <source>
        <dbReference type="Google" id="ProtNLM"/>
    </source>
</evidence>
<reference evidence="3" key="1">
    <citation type="submission" date="2019-08" db="EMBL/GenBank/DDBJ databases">
        <authorList>
            <person name="Kucharzyk K."/>
            <person name="Murdoch R.W."/>
            <person name="Higgins S."/>
            <person name="Loffler F."/>
        </authorList>
    </citation>
    <scope>NUCLEOTIDE SEQUENCE</scope>
</reference>
<organism evidence="3">
    <name type="scientific">bioreactor metagenome</name>
    <dbReference type="NCBI Taxonomy" id="1076179"/>
    <lineage>
        <taxon>unclassified sequences</taxon>
        <taxon>metagenomes</taxon>
        <taxon>ecological metagenomes</taxon>
    </lineage>
</organism>
<dbReference type="InterPro" id="IPR027417">
    <property type="entry name" value="P-loop_NTPase"/>
</dbReference>
<dbReference type="InterPro" id="IPR025420">
    <property type="entry name" value="DUF4143"/>
</dbReference>
<evidence type="ECO:0000313" key="3">
    <source>
        <dbReference type="EMBL" id="MPM27754.1"/>
    </source>
</evidence>
<dbReference type="Pfam" id="PF13173">
    <property type="entry name" value="AAA_14"/>
    <property type="match status" value="1"/>
</dbReference>
<feature type="domain" description="AAA" evidence="1">
    <location>
        <begin position="31"/>
        <end position="160"/>
    </location>
</feature>
<dbReference type="SUPFAM" id="SSF52540">
    <property type="entry name" value="P-loop containing nucleoside triphosphate hydrolases"/>
    <property type="match status" value="1"/>
</dbReference>
<proteinExistence type="predicted"/>
<comment type="caution">
    <text evidence="3">The sequence shown here is derived from an EMBL/GenBank/DDBJ whole genome shotgun (WGS) entry which is preliminary data.</text>
</comment>
<protein>
    <recommendedName>
        <fullName evidence="4">AAA domain-containing protein</fullName>
    </recommendedName>
</protein>
<evidence type="ECO:0000259" key="2">
    <source>
        <dbReference type="Pfam" id="PF13635"/>
    </source>
</evidence>
<dbReference type="PANTHER" id="PTHR33295">
    <property type="entry name" value="ATPASE"/>
    <property type="match status" value="1"/>
</dbReference>
<dbReference type="AlphaFoldDB" id="A0A644YNU0"/>
<sequence length="409" mass="47493">MKNGEVRKMGIERIERKEYLEKLIAFRDKQLIKIITGVRRCGKSTLMMMYQEYLKQQGVSVEQLITINFEDFDYDELKDLAKLHAYVKERIVEDKMTYVFFDEIQHVIDFPKVVDSLYIKQNVDLYLTGSSSYMLSSEIATLISGRYVEIPMLPLSFKEFVSASGDALELARKYSEYIETSSFPFVLELKDQPKEIADYLNGVYNTIVLNDIMGRKKIADAFMLRSVVRFVFDNIGNQLSTKRIADTMTSDGRKIDVKTVEKYLDALMECYIVYQANRYNIKGKQYLKTLEKYYVVDLGLRGMLLGSRAFDAGYILENVVYLELLRRGYKVYIGKVDEFEVDFVAMEKGGITYYQVAASVREESTLKRELTSLQKINDHYPKVVLTLDEDPVADYDGIRRINVLKWLMG</sequence>
<dbReference type="Pfam" id="PF13635">
    <property type="entry name" value="DUF4143"/>
    <property type="match status" value="1"/>
</dbReference>
<name>A0A644YNU0_9ZZZZ</name>
<evidence type="ECO:0000259" key="1">
    <source>
        <dbReference type="Pfam" id="PF13173"/>
    </source>
</evidence>
<dbReference type="InterPro" id="IPR041682">
    <property type="entry name" value="AAA_14"/>
</dbReference>
<feature type="domain" description="DUF4143" evidence="2">
    <location>
        <begin position="211"/>
        <end position="358"/>
    </location>
</feature>
<dbReference type="PANTHER" id="PTHR33295:SF20">
    <property type="entry name" value="ATPASE"/>
    <property type="match status" value="1"/>
</dbReference>
<gene>
    <name evidence="3" type="ORF">SDC9_74268</name>
</gene>